<accession>A0A821SJY8</accession>
<name>A0A821SJY8_9BILA</name>
<protein>
    <submittedName>
        <fullName evidence="1">Uncharacterized protein</fullName>
    </submittedName>
</protein>
<comment type="caution">
    <text evidence="1">The sequence shown here is derived from an EMBL/GenBank/DDBJ whole genome shotgun (WGS) entry which is preliminary data.</text>
</comment>
<dbReference type="EMBL" id="CAJOBS010003426">
    <property type="protein sequence ID" value="CAF4855876.1"/>
    <property type="molecule type" value="Genomic_DNA"/>
</dbReference>
<evidence type="ECO:0000313" key="1">
    <source>
        <dbReference type="EMBL" id="CAF4855876.1"/>
    </source>
</evidence>
<evidence type="ECO:0000313" key="2">
    <source>
        <dbReference type="Proteomes" id="UP000663838"/>
    </source>
</evidence>
<sequence length="135" mass="15980">MEYQRLQFDHVMFIRGSVFVNNLVEEEEIPSFLHMIFILKFADDWLLIYHDKGEDIDGETLFNLPQSIMYEIIKTIKERVRFLAEHRALFHDTTCNNSDPIASEKYIDNSLDNNSQQVIEQRNTNQLTTMSTITF</sequence>
<organism evidence="1 2">
    <name type="scientific">Rotaria socialis</name>
    <dbReference type="NCBI Taxonomy" id="392032"/>
    <lineage>
        <taxon>Eukaryota</taxon>
        <taxon>Metazoa</taxon>
        <taxon>Spiralia</taxon>
        <taxon>Gnathifera</taxon>
        <taxon>Rotifera</taxon>
        <taxon>Eurotatoria</taxon>
        <taxon>Bdelloidea</taxon>
        <taxon>Philodinida</taxon>
        <taxon>Philodinidae</taxon>
        <taxon>Rotaria</taxon>
    </lineage>
</organism>
<reference evidence="1" key="1">
    <citation type="submission" date="2021-02" db="EMBL/GenBank/DDBJ databases">
        <authorList>
            <person name="Nowell W R."/>
        </authorList>
    </citation>
    <scope>NUCLEOTIDE SEQUENCE</scope>
</reference>
<proteinExistence type="predicted"/>
<dbReference type="Proteomes" id="UP000663838">
    <property type="component" value="Unassembled WGS sequence"/>
</dbReference>
<dbReference type="AlphaFoldDB" id="A0A821SJY8"/>
<gene>
    <name evidence="1" type="ORF">TOA249_LOCUS27279</name>
</gene>